<name>A0A549T2J8_METSR</name>
<accession>A0A549T2J8</accession>
<sequence length="97" mass="10547">MNDNQLARRLRSVGMACFVQYFELFSDKSISNAAAAAIIVAKESYAETATNTRVSLARRIIREGRARDALRMIAGATNVDPEAASRARSLVSTIIAN</sequence>
<organism evidence="1 2">
    <name type="scientific">Methylosinus sporium</name>
    <dbReference type="NCBI Taxonomy" id="428"/>
    <lineage>
        <taxon>Bacteria</taxon>
        <taxon>Pseudomonadati</taxon>
        <taxon>Pseudomonadota</taxon>
        <taxon>Alphaproteobacteria</taxon>
        <taxon>Hyphomicrobiales</taxon>
        <taxon>Methylocystaceae</taxon>
        <taxon>Methylosinus</taxon>
    </lineage>
</organism>
<proteinExistence type="predicted"/>
<evidence type="ECO:0000313" key="2">
    <source>
        <dbReference type="Proteomes" id="UP000316781"/>
    </source>
</evidence>
<gene>
    <name evidence="1" type="ORF">FM996_06190</name>
</gene>
<dbReference type="AlphaFoldDB" id="A0A549T2J8"/>
<evidence type="ECO:0000313" key="1">
    <source>
        <dbReference type="EMBL" id="TRL36106.1"/>
    </source>
</evidence>
<reference evidence="1 2" key="1">
    <citation type="submission" date="2019-07" db="EMBL/GenBank/DDBJ databases">
        <title>Ln-dependent methylotrophs.</title>
        <authorList>
            <person name="Tani A."/>
        </authorList>
    </citation>
    <scope>NUCLEOTIDE SEQUENCE [LARGE SCALE GENOMIC DNA]</scope>
    <source>
        <strain evidence="1 2">SM89A</strain>
    </source>
</reference>
<protein>
    <submittedName>
        <fullName evidence="1">Uncharacterized protein</fullName>
    </submittedName>
</protein>
<comment type="caution">
    <text evidence="1">The sequence shown here is derived from an EMBL/GenBank/DDBJ whole genome shotgun (WGS) entry which is preliminary data.</text>
</comment>
<dbReference type="EMBL" id="VJMF01000024">
    <property type="protein sequence ID" value="TRL36106.1"/>
    <property type="molecule type" value="Genomic_DNA"/>
</dbReference>
<dbReference type="Proteomes" id="UP000316781">
    <property type="component" value="Unassembled WGS sequence"/>
</dbReference>